<gene>
    <name evidence="2" type="ORF">TNCV_1017341</name>
</gene>
<evidence type="ECO:0000256" key="1">
    <source>
        <dbReference type="SAM" id="MobiDB-lite"/>
    </source>
</evidence>
<comment type="caution">
    <text evidence="2">The sequence shown here is derived from an EMBL/GenBank/DDBJ whole genome shotgun (WGS) entry which is preliminary data.</text>
</comment>
<feature type="region of interest" description="Disordered" evidence="1">
    <location>
        <begin position="41"/>
        <end position="73"/>
    </location>
</feature>
<protein>
    <submittedName>
        <fullName evidence="2">Uncharacterized protein</fullName>
    </submittedName>
</protein>
<sequence>MPCCELPTSGKIAKSLWLQTRCWDCFYGVVAQRLEHDVIATSVQEKSNPVNDETDEDEDNNNNNGNSKGSSNVDAFPALETAMEWYELQLDCCPTQLLLL</sequence>
<proteinExistence type="predicted"/>
<evidence type="ECO:0000313" key="2">
    <source>
        <dbReference type="EMBL" id="GFY24688.1"/>
    </source>
</evidence>
<keyword evidence="3" id="KW-1185">Reference proteome</keyword>
<accession>A0A8X6VYA5</accession>
<dbReference type="Proteomes" id="UP000887159">
    <property type="component" value="Unassembled WGS sequence"/>
</dbReference>
<feature type="compositionally biased region" description="Low complexity" evidence="1">
    <location>
        <begin position="61"/>
        <end position="73"/>
    </location>
</feature>
<name>A0A8X6VYA5_TRICX</name>
<evidence type="ECO:0000313" key="3">
    <source>
        <dbReference type="Proteomes" id="UP000887159"/>
    </source>
</evidence>
<dbReference type="AlphaFoldDB" id="A0A8X6VYA5"/>
<organism evidence="2 3">
    <name type="scientific">Trichonephila clavipes</name>
    <name type="common">Golden silk orbweaver</name>
    <name type="synonym">Nephila clavipes</name>
    <dbReference type="NCBI Taxonomy" id="2585209"/>
    <lineage>
        <taxon>Eukaryota</taxon>
        <taxon>Metazoa</taxon>
        <taxon>Ecdysozoa</taxon>
        <taxon>Arthropoda</taxon>
        <taxon>Chelicerata</taxon>
        <taxon>Arachnida</taxon>
        <taxon>Araneae</taxon>
        <taxon>Araneomorphae</taxon>
        <taxon>Entelegynae</taxon>
        <taxon>Araneoidea</taxon>
        <taxon>Nephilidae</taxon>
        <taxon>Trichonephila</taxon>
    </lineage>
</organism>
<reference evidence="2" key="1">
    <citation type="submission" date="2020-08" db="EMBL/GenBank/DDBJ databases">
        <title>Multicomponent nature underlies the extraordinary mechanical properties of spider dragline silk.</title>
        <authorList>
            <person name="Kono N."/>
            <person name="Nakamura H."/>
            <person name="Mori M."/>
            <person name="Yoshida Y."/>
            <person name="Ohtoshi R."/>
            <person name="Malay A.D."/>
            <person name="Moran D.A.P."/>
            <person name="Tomita M."/>
            <person name="Numata K."/>
            <person name="Arakawa K."/>
        </authorList>
    </citation>
    <scope>NUCLEOTIDE SEQUENCE</scope>
</reference>
<dbReference type="EMBL" id="BMAU01021369">
    <property type="protein sequence ID" value="GFY24688.1"/>
    <property type="molecule type" value="Genomic_DNA"/>
</dbReference>